<evidence type="ECO:0000256" key="1">
    <source>
        <dbReference type="ARBA" id="ARBA00005234"/>
    </source>
</evidence>
<evidence type="ECO:0000256" key="2">
    <source>
        <dbReference type="ARBA" id="ARBA00022670"/>
    </source>
</evidence>
<evidence type="ECO:0000313" key="7">
    <source>
        <dbReference type="Proteomes" id="UP000541444"/>
    </source>
</evidence>
<evidence type="ECO:0000256" key="3">
    <source>
        <dbReference type="ARBA" id="ARBA00022801"/>
    </source>
</evidence>
<keyword evidence="4" id="KW-0788">Thiol protease</keyword>
<dbReference type="OrthoDB" id="1939479at2759"/>
<dbReference type="PANTHER" id="PTHR12606:SF141">
    <property type="entry name" value="GH15225P-RELATED"/>
    <property type="match status" value="1"/>
</dbReference>
<dbReference type="PROSITE" id="PS50600">
    <property type="entry name" value="ULP_PROTEASE"/>
    <property type="match status" value="1"/>
</dbReference>
<dbReference type="Gene3D" id="3.40.395.10">
    <property type="entry name" value="Adenoviral Proteinase, Chain A"/>
    <property type="match status" value="1"/>
</dbReference>
<accession>A0A7J7NYE7</accession>
<dbReference type="GO" id="GO:0016929">
    <property type="term" value="F:deSUMOylase activity"/>
    <property type="evidence" value="ECO:0007669"/>
    <property type="project" value="TreeGrafter"/>
</dbReference>
<dbReference type="InterPro" id="IPR003653">
    <property type="entry name" value="Peptidase_C48_C"/>
</dbReference>
<dbReference type="Proteomes" id="UP000541444">
    <property type="component" value="Unassembled WGS sequence"/>
</dbReference>
<organism evidence="6 7">
    <name type="scientific">Kingdonia uniflora</name>
    <dbReference type="NCBI Taxonomy" id="39325"/>
    <lineage>
        <taxon>Eukaryota</taxon>
        <taxon>Viridiplantae</taxon>
        <taxon>Streptophyta</taxon>
        <taxon>Embryophyta</taxon>
        <taxon>Tracheophyta</taxon>
        <taxon>Spermatophyta</taxon>
        <taxon>Magnoliopsida</taxon>
        <taxon>Ranunculales</taxon>
        <taxon>Circaeasteraceae</taxon>
        <taxon>Kingdonia</taxon>
    </lineage>
</organism>
<comment type="similarity">
    <text evidence="1">Belongs to the peptidase C48 family.</text>
</comment>
<dbReference type="GO" id="GO:0005634">
    <property type="term" value="C:nucleus"/>
    <property type="evidence" value="ECO:0007669"/>
    <property type="project" value="TreeGrafter"/>
</dbReference>
<sequence length="222" mass="25976">MKDNTTTYMRIGEEAVCLNALYIFYPKQWLDNKVIDVYSKALIQYFDTQHRTRPDKEKIVLTDVFACQYIGRAFNVWTRNMSSSGGDLKVVNSKLILIPWNFNDNHWVLYAVTFKGRKIYIYDSMVDAKIVNALKKKKLSPGHQLIEDQISTILPKILIWRDFVDNSSPPTGKEANDYGLNFKWTTRFGKCPMQPNSYDCRVYMLAFMDNLLREIKFPDLLD</sequence>
<dbReference type="GO" id="GO:0006508">
    <property type="term" value="P:proteolysis"/>
    <property type="evidence" value="ECO:0007669"/>
    <property type="project" value="UniProtKB-KW"/>
</dbReference>
<dbReference type="SUPFAM" id="SSF54001">
    <property type="entry name" value="Cysteine proteinases"/>
    <property type="match status" value="1"/>
</dbReference>
<dbReference type="AlphaFoldDB" id="A0A7J7NYE7"/>
<dbReference type="EMBL" id="JACGCM010000445">
    <property type="protein sequence ID" value="KAF6172012.1"/>
    <property type="molecule type" value="Genomic_DNA"/>
</dbReference>
<feature type="non-terminal residue" evidence="6">
    <location>
        <position position="1"/>
    </location>
</feature>
<keyword evidence="2" id="KW-0645">Protease</keyword>
<protein>
    <recommendedName>
        <fullName evidence="5">Ubiquitin-like protease family profile domain-containing protein</fullName>
    </recommendedName>
</protein>
<evidence type="ECO:0000259" key="5">
    <source>
        <dbReference type="PROSITE" id="PS50600"/>
    </source>
</evidence>
<proteinExistence type="inferred from homology"/>
<keyword evidence="3" id="KW-0378">Hydrolase</keyword>
<keyword evidence="7" id="KW-1185">Reference proteome</keyword>
<dbReference type="GO" id="GO:0016926">
    <property type="term" value="P:protein desumoylation"/>
    <property type="evidence" value="ECO:0007669"/>
    <property type="project" value="TreeGrafter"/>
</dbReference>
<evidence type="ECO:0000313" key="6">
    <source>
        <dbReference type="EMBL" id="KAF6172012.1"/>
    </source>
</evidence>
<evidence type="ECO:0000256" key="4">
    <source>
        <dbReference type="ARBA" id="ARBA00022807"/>
    </source>
</evidence>
<reference evidence="6 7" key="1">
    <citation type="journal article" date="2020" name="IScience">
        <title>Genome Sequencing of the Endangered Kingdonia uniflora (Circaeasteraceae, Ranunculales) Reveals Potential Mechanisms of Evolutionary Specialization.</title>
        <authorList>
            <person name="Sun Y."/>
            <person name="Deng T."/>
            <person name="Zhang A."/>
            <person name="Moore M.J."/>
            <person name="Landis J.B."/>
            <person name="Lin N."/>
            <person name="Zhang H."/>
            <person name="Zhang X."/>
            <person name="Huang J."/>
            <person name="Zhang X."/>
            <person name="Sun H."/>
            <person name="Wang H."/>
        </authorList>
    </citation>
    <scope>NUCLEOTIDE SEQUENCE [LARGE SCALE GENOMIC DNA]</scope>
    <source>
        <strain evidence="6">TB1705</strain>
        <tissue evidence="6">Leaf</tissue>
    </source>
</reference>
<dbReference type="PANTHER" id="PTHR12606">
    <property type="entry name" value="SENTRIN/SUMO-SPECIFIC PROTEASE"/>
    <property type="match status" value="1"/>
</dbReference>
<dbReference type="Pfam" id="PF02902">
    <property type="entry name" value="Peptidase_C48"/>
    <property type="match status" value="1"/>
</dbReference>
<dbReference type="InterPro" id="IPR038765">
    <property type="entry name" value="Papain-like_cys_pep_sf"/>
</dbReference>
<name>A0A7J7NYE7_9MAGN</name>
<feature type="domain" description="Ubiquitin-like protease family profile" evidence="5">
    <location>
        <begin position="14"/>
        <end position="211"/>
    </location>
</feature>
<gene>
    <name evidence="6" type="ORF">GIB67_029430</name>
</gene>
<comment type="caution">
    <text evidence="6">The sequence shown here is derived from an EMBL/GenBank/DDBJ whole genome shotgun (WGS) entry which is preliminary data.</text>
</comment>